<evidence type="ECO:0000256" key="3">
    <source>
        <dbReference type="ARBA" id="ARBA00012483"/>
    </source>
</evidence>
<dbReference type="GO" id="GO:0008270">
    <property type="term" value="F:zinc ion binding"/>
    <property type="evidence" value="ECO:0007669"/>
    <property type="project" value="UniProtKB-KW"/>
</dbReference>
<evidence type="ECO:0000313" key="15">
    <source>
        <dbReference type="EMBL" id="QCC49959.1"/>
    </source>
</evidence>
<keyword evidence="9" id="KW-0862">Zinc</keyword>
<dbReference type="Proteomes" id="UP000296706">
    <property type="component" value="Chromosome"/>
</dbReference>
<dbReference type="AlphaFoldDB" id="A0A4D6H818"/>
<evidence type="ECO:0000256" key="8">
    <source>
        <dbReference type="ARBA" id="ARBA00022786"/>
    </source>
</evidence>
<reference evidence="15 16" key="1">
    <citation type="journal article" date="2019" name="Nat. Commun.">
        <title>A new type of DNA phosphorothioation-based antiviral system in archaea.</title>
        <authorList>
            <person name="Xiong L."/>
            <person name="Liu S."/>
            <person name="Chen S."/>
            <person name="Xiao Y."/>
            <person name="Zhu B."/>
            <person name="Gao Y."/>
            <person name="Zhang Y."/>
            <person name="Chen B."/>
            <person name="Luo J."/>
            <person name="Deng Z."/>
            <person name="Chen X."/>
            <person name="Wang L."/>
            <person name="Chen S."/>
        </authorList>
    </citation>
    <scope>NUCLEOTIDE SEQUENCE [LARGE SCALE GENOMIC DNA]</scope>
    <source>
        <strain evidence="15 16">CBA1105</strain>
    </source>
</reference>
<evidence type="ECO:0000313" key="16">
    <source>
        <dbReference type="Proteomes" id="UP000296706"/>
    </source>
</evidence>
<accession>A0A4D6H818</accession>
<organism evidence="15 16">
    <name type="scientific">Halapricum salinum</name>
    <dbReference type="NCBI Taxonomy" id="1457250"/>
    <lineage>
        <taxon>Archaea</taxon>
        <taxon>Methanobacteriati</taxon>
        <taxon>Methanobacteriota</taxon>
        <taxon>Stenosarchaea group</taxon>
        <taxon>Halobacteria</taxon>
        <taxon>Halobacteriales</taxon>
        <taxon>Haloarculaceae</taxon>
        <taxon>Halapricum</taxon>
    </lineage>
</organism>
<comment type="subcellular location">
    <subcellularLocation>
        <location evidence="2">Membrane</location>
        <topology evidence="2">Multi-pass membrane protein</topology>
    </subcellularLocation>
</comment>
<feature type="transmembrane region" description="Helical" evidence="13">
    <location>
        <begin position="6"/>
        <end position="22"/>
    </location>
</feature>
<dbReference type="GO" id="GO:0016567">
    <property type="term" value="P:protein ubiquitination"/>
    <property type="evidence" value="ECO:0007669"/>
    <property type="project" value="InterPro"/>
</dbReference>
<dbReference type="KEGG" id="hsn:DV733_01405"/>
<gene>
    <name evidence="15" type="ORF">DV733_01405</name>
</gene>
<evidence type="ECO:0000256" key="1">
    <source>
        <dbReference type="ARBA" id="ARBA00000900"/>
    </source>
</evidence>
<keyword evidence="8" id="KW-0833">Ubl conjugation pathway</keyword>
<comment type="catalytic activity">
    <reaction evidence="1">
        <text>S-ubiquitinyl-[E2 ubiquitin-conjugating enzyme]-L-cysteine + [acceptor protein]-L-lysine = [E2 ubiquitin-conjugating enzyme]-L-cysteine + N(6)-ubiquitinyl-[acceptor protein]-L-lysine.</text>
        <dbReference type="EC" id="2.3.2.27"/>
    </reaction>
</comment>
<evidence type="ECO:0000256" key="2">
    <source>
        <dbReference type="ARBA" id="ARBA00004141"/>
    </source>
</evidence>
<keyword evidence="4" id="KW-0808">Transferase</keyword>
<dbReference type="GeneID" id="39846483"/>
<evidence type="ECO:0000256" key="6">
    <source>
        <dbReference type="ARBA" id="ARBA00022723"/>
    </source>
</evidence>
<keyword evidence="16" id="KW-1185">Reference proteome</keyword>
<dbReference type="GO" id="GO:0061630">
    <property type="term" value="F:ubiquitin protein ligase activity"/>
    <property type="evidence" value="ECO:0007669"/>
    <property type="project" value="UniProtKB-EC"/>
</dbReference>
<feature type="compositionally biased region" description="Basic and acidic residues" evidence="12">
    <location>
        <begin position="125"/>
        <end position="144"/>
    </location>
</feature>
<proteinExistence type="predicted"/>
<name>A0A4D6H818_9EURY</name>
<evidence type="ECO:0000256" key="4">
    <source>
        <dbReference type="ARBA" id="ARBA00022679"/>
    </source>
</evidence>
<sequence length="250" mass="27332">MTNLAIAGFFAVFAALTGYGFVSQRRRTRRMAETETTRSDQVLEGLVELKGTVRARETVRDPLSNDEAVLVDWELTKQELDADGDIQDRTIASGRREAVFDLEDEGGTIRVDPEGATLKMSGSNRHKETLRGHDDRLTSLREGTESDQGGTERAGVSIRADGVSTLIDFDTDDRRTYRAETLTPGDGVYVLGTATRDGEETIVGRGDTRGKYFLSDMSEAELSDTFASNQLLLGVIALGSAAAMVWFLLP</sequence>
<evidence type="ECO:0000256" key="13">
    <source>
        <dbReference type="SAM" id="Phobius"/>
    </source>
</evidence>
<feature type="region of interest" description="Disordered" evidence="12">
    <location>
        <begin position="119"/>
        <end position="154"/>
    </location>
</feature>
<dbReference type="Pfam" id="PF12483">
    <property type="entry name" value="GIDE"/>
    <property type="match status" value="1"/>
</dbReference>
<dbReference type="GO" id="GO:0016020">
    <property type="term" value="C:membrane"/>
    <property type="evidence" value="ECO:0007669"/>
    <property type="project" value="UniProtKB-SubCell"/>
</dbReference>
<evidence type="ECO:0000256" key="12">
    <source>
        <dbReference type="SAM" id="MobiDB-lite"/>
    </source>
</evidence>
<evidence type="ECO:0000256" key="7">
    <source>
        <dbReference type="ARBA" id="ARBA00022771"/>
    </source>
</evidence>
<dbReference type="InterPro" id="IPR022170">
    <property type="entry name" value="MUL1-like"/>
</dbReference>
<evidence type="ECO:0000256" key="9">
    <source>
        <dbReference type="ARBA" id="ARBA00022833"/>
    </source>
</evidence>
<dbReference type="RefSeq" id="WP_049993399.1">
    <property type="nucleotide sequence ID" value="NZ_CP031310.1"/>
</dbReference>
<evidence type="ECO:0000256" key="10">
    <source>
        <dbReference type="ARBA" id="ARBA00022989"/>
    </source>
</evidence>
<evidence type="ECO:0000259" key="14">
    <source>
        <dbReference type="Pfam" id="PF12483"/>
    </source>
</evidence>
<dbReference type="EC" id="2.3.2.27" evidence="3"/>
<protein>
    <recommendedName>
        <fullName evidence="3">RING-type E3 ubiquitin transferase</fullName>
        <ecNumber evidence="3">2.3.2.27</ecNumber>
    </recommendedName>
</protein>
<feature type="transmembrane region" description="Helical" evidence="13">
    <location>
        <begin position="231"/>
        <end position="249"/>
    </location>
</feature>
<dbReference type="STRING" id="1457250.GCA_000755225_02575"/>
<dbReference type="EMBL" id="CP031310">
    <property type="protein sequence ID" value="QCC49959.1"/>
    <property type="molecule type" value="Genomic_DNA"/>
</dbReference>
<evidence type="ECO:0000256" key="5">
    <source>
        <dbReference type="ARBA" id="ARBA00022692"/>
    </source>
</evidence>
<keyword evidence="10 13" id="KW-1133">Transmembrane helix</keyword>
<keyword evidence="7" id="KW-0863">Zinc-finger</keyword>
<dbReference type="OrthoDB" id="170690at2157"/>
<evidence type="ECO:0000256" key="11">
    <source>
        <dbReference type="ARBA" id="ARBA00023136"/>
    </source>
</evidence>
<keyword evidence="5 13" id="KW-0812">Transmembrane</keyword>
<keyword evidence="11 13" id="KW-0472">Membrane</keyword>
<keyword evidence="6" id="KW-0479">Metal-binding</keyword>
<feature type="domain" description="E3 Ubiquitin ligase MUL1-like" evidence="14">
    <location>
        <begin position="180"/>
        <end position="240"/>
    </location>
</feature>